<feature type="chain" id="PRO_5047342511" evidence="1">
    <location>
        <begin position="19"/>
        <end position="304"/>
    </location>
</feature>
<keyword evidence="1" id="KW-0732">Signal</keyword>
<dbReference type="Gene3D" id="2.40.128.270">
    <property type="match status" value="2"/>
</dbReference>
<feature type="signal peptide" evidence="1">
    <location>
        <begin position="1"/>
        <end position="18"/>
    </location>
</feature>
<dbReference type="Proteomes" id="UP001595998">
    <property type="component" value="Unassembled WGS sequence"/>
</dbReference>
<organism evidence="3 4">
    <name type="scientific">Deinococcus navajonensis</name>
    <dbReference type="NCBI Taxonomy" id="309884"/>
    <lineage>
        <taxon>Bacteria</taxon>
        <taxon>Thermotogati</taxon>
        <taxon>Deinococcota</taxon>
        <taxon>Deinococci</taxon>
        <taxon>Deinococcales</taxon>
        <taxon>Deinococcaceae</taxon>
        <taxon>Deinococcus</taxon>
    </lineage>
</organism>
<dbReference type="InterPro" id="IPR005184">
    <property type="entry name" value="DUF306_Meta_HslJ"/>
</dbReference>
<name>A0ABV8XRW4_9DEIO</name>
<dbReference type="EMBL" id="JBHSEH010000022">
    <property type="protein sequence ID" value="MFC4427387.1"/>
    <property type="molecule type" value="Genomic_DNA"/>
</dbReference>
<accession>A0ABV8XRW4</accession>
<sequence length="304" mass="32450">MRRLFPCFLLMGCGLVQGASPSPGSSLEGTCWQLTGAVLGGHLAKLHLPAPTLSFRGTLASGQTGCNTFSSTVWSAGQRLTLGPVRVTRRACTDALRQAQEGWYLNTLRRVTHVDINGEQLILHSGPEDRLIFRARETNLSVTNLQGDWSVTRLRVAGRALPIAAPATLTFSGGQTASGTQEPHPALNFTGATGCNRIFGTVQASGRLVTFSTVGTTRMTCDPARNAQEAALVEVLNHPLTLTPIANGWRLKGQGGELELRRATQATDWSGDPRPGRLNGAAFVPTGETKTLKVRSQTLTGPDR</sequence>
<dbReference type="PANTHER" id="PTHR35535">
    <property type="entry name" value="HEAT SHOCK PROTEIN HSLJ"/>
    <property type="match status" value="1"/>
</dbReference>
<feature type="domain" description="DUF306" evidence="2">
    <location>
        <begin position="26"/>
        <end position="128"/>
    </location>
</feature>
<gene>
    <name evidence="3" type="ORF">ACFOZ9_14310</name>
</gene>
<evidence type="ECO:0000313" key="4">
    <source>
        <dbReference type="Proteomes" id="UP001595998"/>
    </source>
</evidence>
<evidence type="ECO:0000256" key="1">
    <source>
        <dbReference type="SAM" id="SignalP"/>
    </source>
</evidence>
<comment type="caution">
    <text evidence="3">The sequence shown here is derived from an EMBL/GenBank/DDBJ whole genome shotgun (WGS) entry which is preliminary data.</text>
</comment>
<reference evidence="4" key="1">
    <citation type="journal article" date="2019" name="Int. J. Syst. Evol. Microbiol.">
        <title>The Global Catalogue of Microorganisms (GCM) 10K type strain sequencing project: providing services to taxonomists for standard genome sequencing and annotation.</title>
        <authorList>
            <consortium name="The Broad Institute Genomics Platform"/>
            <consortium name="The Broad Institute Genome Sequencing Center for Infectious Disease"/>
            <person name="Wu L."/>
            <person name="Ma J."/>
        </authorList>
    </citation>
    <scope>NUCLEOTIDE SEQUENCE [LARGE SCALE GENOMIC DNA]</scope>
    <source>
        <strain evidence="4">CCUG 56029</strain>
    </source>
</reference>
<proteinExistence type="predicted"/>
<dbReference type="RefSeq" id="WP_380040823.1">
    <property type="nucleotide sequence ID" value="NZ_JBHSEH010000022.1"/>
</dbReference>
<keyword evidence="4" id="KW-1185">Reference proteome</keyword>
<dbReference type="InterPro" id="IPR053147">
    <property type="entry name" value="Hsp_HslJ-like"/>
</dbReference>
<dbReference type="PANTHER" id="PTHR35535:SF2">
    <property type="entry name" value="DUF306 DOMAIN-CONTAINING PROTEIN"/>
    <property type="match status" value="1"/>
</dbReference>
<evidence type="ECO:0000259" key="2">
    <source>
        <dbReference type="Pfam" id="PF03724"/>
    </source>
</evidence>
<feature type="domain" description="DUF306" evidence="2">
    <location>
        <begin position="145"/>
        <end position="240"/>
    </location>
</feature>
<evidence type="ECO:0000313" key="3">
    <source>
        <dbReference type="EMBL" id="MFC4427387.1"/>
    </source>
</evidence>
<protein>
    <submittedName>
        <fullName evidence="3">META domain-containing protein</fullName>
    </submittedName>
</protein>
<dbReference type="Pfam" id="PF03724">
    <property type="entry name" value="META"/>
    <property type="match status" value="2"/>
</dbReference>
<dbReference type="InterPro" id="IPR038670">
    <property type="entry name" value="HslJ-like_sf"/>
</dbReference>